<evidence type="ECO:0000313" key="2">
    <source>
        <dbReference type="Proteomes" id="UP000320762"/>
    </source>
</evidence>
<protein>
    <recommendedName>
        <fullName evidence="3">F-box domain-containing protein</fullName>
    </recommendedName>
</protein>
<sequence>MPYIASLTGRIYHPLHRPMAGQDTSGDLALAPELVDAIVVYLQDEPATLRSTALVSRTWCQASRPYLFGHIDISTAAEAPEIRRLADYMDGGNDIGEPASPELPRYTHSLSIASDLVTMEYAGVPTQRAVVDLLEVYARRGRLTRLNIYGARRYPVAAEAKNAIEAILTTQPLTHVSLPGSELPVSLDLPHQLAAAALKIPSLVSLRLGGAPRVFGPYAQPRSIALKSLSWYGSLDMNLDLLRSPMCPLDLSALESFENLRPDELDDVAIFLRGTRAGSSINSLAIAAPLLLGHATESFDIGMTPRLRNLQVKLRHTSQNPFGLPWLCNFIRSPTAEGTVSRHPLEQLRLQVSLRSEHSMALVLHSPAAAVAAGAQPYVPPGMPAWVVGWDRLDNALAHEAFYALRDVRVHFINGFKGEENAEFLPELFPELRRRGVLVTFSWAI</sequence>
<accession>A0A550BY96</accession>
<keyword evidence="2" id="KW-1185">Reference proteome</keyword>
<comment type="caution">
    <text evidence="1">The sequence shown here is derived from an EMBL/GenBank/DDBJ whole genome shotgun (WGS) entry which is preliminary data.</text>
</comment>
<evidence type="ECO:0000313" key="1">
    <source>
        <dbReference type="EMBL" id="TRM57488.1"/>
    </source>
</evidence>
<proteinExistence type="predicted"/>
<organism evidence="1 2">
    <name type="scientific">Schizophyllum amplum</name>
    <dbReference type="NCBI Taxonomy" id="97359"/>
    <lineage>
        <taxon>Eukaryota</taxon>
        <taxon>Fungi</taxon>
        <taxon>Dikarya</taxon>
        <taxon>Basidiomycota</taxon>
        <taxon>Agaricomycotina</taxon>
        <taxon>Agaricomycetes</taxon>
        <taxon>Agaricomycetidae</taxon>
        <taxon>Agaricales</taxon>
        <taxon>Schizophyllaceae</taxon>
        <taxon>Schizophyllum</taxon>
    </lineage>
</organism>
<gene>
    <name evidence="1" type="ORF">BD626DRAFT_211778</name>
</gene>
<dbReference type="EMBL" id="VDMD01000047">
    <property type="protein sequence ID" value="TRM57488.1"/>
    <property type="molecule type" value="Genomic_DNA"/>
</dbReference>
<dbReference type="Proteomes" id="UP000320762">
    <property type="component" value="Unassembled WGS sequence"/>
</dbReference>
<name>A0A550BY96_9AGAR</name>
<evidence type="ECO:0008006" key="3">
    <source>
        <dbReference type="Google" id="ProtNLM"/>
    </source>
</evidence>
<dbReference type="AlphaFoldDB" id="A0A550BY96"/>
<reference evidence="1 2" key="1">
    <citation type="journal article" date="2019" name="New Phytol.">
        <title>Comparative genomics reveals unique wood-decay strategies and fruiting body development in the Schizophyllaceae.</title>
        <authorList>
            <person name="Almasi E."/>
            <person name="Sahu N."/>
            <person name="Krizsan K."/>
            <person name="Balint B."/>
            <person name="Kovacs G.M."/>
            <person name="Kiss B."/>
            <person name="Cseklye J."/>
            <person name="Drula E."/>
            <person name="Henrissat B."/>
            <person name="Nagy I."/>
            <person name="Chovatia M."/>
            <person name="Adam C."/>
            <person name="LaButti K."/>
            <person name="Lipzen A."/>
            <person name="Riley R."/>
            <person name="Grigoriev I.V."/>
            <person name="Nagy L.G."/>
        </authorList>
    </citation>
    <scope>NUCLEOTIDE SEQUENCE [LARGE SCALE GENOMIC DNA]</scope>
    <source>
        <strain evidence="1 2">NL-1724</strain>
    </source>
</reference>
<dbReference type="OrthoDB" id="2788229at2759"/>